<dbReference type="Proteomes" id="UP000192257">
    <property type="component" value="Unassembled WGS sequence"/>
</dbReference>
<dbReference type="GeneID" id="39980850"/>
<comment type="caution">
    <text evidence="2">The sequence shown here is derived from an EMBL/GenBank/DDBJ whole genome shotgun (WGS) entry which is preliminary data.</text>
</comment>
<feature type="compositionally biased region" description="Basic and acidic residues" evidence="1">
    <location>
        <begin position="268"/>
        <end position="280"/>
    </location>
</feature>
<evidence type="ECO:0000313" key="2">
    <source>
        <dbReference type="EMBL" id="ORC93512.1"/>
    </source>
</evidence>
<organism evidence="2 3">
    <name type="scientific">Trypanosoma theileri</name>
    <dbReference type="NCBI Taxonomy" id="67003"/>
    <lineage>
        <taxon>Eukaryota</taxon>
        <taxon>Discoba</taxon>
        <taxon>Euglenozoa</taxon>
        <taxon>Kinetoplastea</taxon>
        <taxon>Metakinetoplastina</taxon>
        <taxon>Trypanosomatida</taxon>
        <taxon>Trypanosomatidae</taxon>
        <taxon>Trypanosoma</taxon>
    </lineage>
</organism>
<name>A0A1X0P9A5_9TRYP</name>
<proteinExistence type="predicted"/>
<feature type="compositionally biased region" description="Polar residues" evidence="1">
    <location>
        <begin position="281"/>
        <end position="301"/>
    </location>
</feature>
<dbReference type="AlphaFoldDB" id="A0A1X0P9A5"/>
<feature type="compositionally biased region" description="Low complexity" evidence="1">
    <location>
        <begin position="82"/>
        <end position="93"/>
    </location>
</feature>
<dbReference type="RefSeq" id="XP_028887578.1">
    <property type="nucleotide sequence ID" value="XM_029021070.1"/>
</dbReference>
<keyword evidence="3" id="KW-1185">Reference proteome</keyword>
<reference evidence="2 3" key="1">
    <citation type="submission" date="2017-03" db="EMBL/GenBank/DDBJ databases">
        <title>An alternative strategy for trypanosome survival in the mammalian bloodstream revealed through genome and transcriptome analysis of the ubiquitous bovine parasite Trypanosoma (Megatrypanum) theileri.</title>
        <authorList>
            <person name="Kelly S."/>
            <person name="Ivens A."/>
            <person name="Mott A."/>
            <person name="O'Neill E."/>
            <person name="Emms D."/>
            <person name="Macleod O."/>
            <person name="Voorheis P."/>
            <person name="Matthews J."/>
            <person name="Matthews K."/>
            <person name="Carrington M."/>
        </authorList>
    </citation>
    <scope>NUCLEOTIDE SEQUENCE [LARGE SCALE GENOMIC DNA]</scope>
    <source>
        <strain evidence="2">Edinburgh</strain>
    </source>
</reference>
<feature type="region of interest" description="Disordered" evidence="1">
    <location>
        <begin position="238"/>
        <end position="301"/>
    </location>
</feature>
<protein>
    <submittedName>
        <fullName evidence="2">Uncharacterized protein</fullName>
    </submittedName>
</protein>
<feature type="compositionally biased region" description="Acidic residues" evidence="1">
    <location>
        <begin position="248"/>
        <end position="263"/>
    </location>
</feature>
<gene>
    <name evidence="2" type="ORF">TM35_000013890</name>
</gene>
<evidence type="ECO:0000256" key="1">
    <source>
        <dbReference type="SAM" id="MobiDB-lite"/>
    </source>
</evidence>
<feature type="region of interest" description="Disordered" evidence="1">
    <location>
        <begin position="81"/>
        <end position="114"/>
    </location>
</feature>
<dbReference type="EMBL" id="NBCO01000001">
    <property type="protein sequence ID" value="ORC93512.1"/>
    <property type="molecule type" value="Genomic_DNA"/>
</dbReference>
<accession>A0A1X0P9A5</accession>
<evidence type="ECO:0000313" key="3">
    <source>
        <dbReference type="Proteomes" id="UP000192257"/>
    </source>
</evidence>
<sequence length="474" mass="52146">MRINPIAAGTLPEDLINAIRSGTVMLTETSDSVVVFHDTNGGVKWHCKLEMGGIRTYRHQQSGASGSAEISLIATVTKEVQDPQQVQPKVQPVSGEPNTLHQEPKEGTDPLPVTPQMNASDVIQKYRNLAVKIAFFLAPGPRDHREVLKRFASDNSEALNAVLGVLTVLNSRGQRELGADGYKLVDIESYSSKAVKQKVANLALPKVAGDKSLLDRFALYADRDVMLAVCSKGIMAGLGSSKRKREEEQSDDDDDDGEHDDDNLGGGKGEELAVRQKTESGIHTTATATIGSSNNSGTDGIKNITGTTTGSLTKPMTLLTSMEQSGIRWNDGDLSKINLTMPSTVTKVLTQLKETETTAKLSGTKQVLRSMPITNLSQLTVAQTNYTILRKEYQIVYDHLKSFEDVSEAANGWIQSNMSRFSKELSDELKRWFDLQEEPQARLVVSLDLLYKAIYQLKRDIEDYVNLREWGVMT</sequence>
<dbReference type="OrthoDB" id="245820at2759"/>
<dbReference type="VEuPathDB" id="TriTrypDB:TM35_000013890"/>